<reference evidence="3 4" key="1">
    <citation type="journal article" date="2004" name="Nature">
        <title>Genome evolution in yeasts.</title>
        <authorList>
            <consortium name="Genolevures"/>
            <person name="Dujon B."/>
            <person name="Sherman D."/>
            <person name="Fischer G."/>
            <person name="Durrens P."/>
            <person name="Casaregola S."/>
            <person name="Lafontaine I."/>
            <person name="de Montigny J."/>
            <person name="Marck C."/>
            <person name="Neuveglise C."/>
            <person name="Talla E."/>
            <person name="Goffard N."/>
            <person name="Frangeul L."/>
            <person name="Aigle M."/>
            <person name="Anthouard V."/>
            <person name="Babour A."/>
            <person name="Barbe V."/>
            <person name="Barnay S."/>
            <person name="Blanchin S."/>
            <person name="Beckerich J.M."/>
            <person name="Beyne E."/>
            <person name="Bleykasten C."/>
            <person name="Boisrame A."/>
            <person name="Boyer J."/>
            <person name="Cattolico L."/>
            <person name="Confanioleri F."/>
            <person name="de Daruvar A."/>
            <person name="Despons L."/>
            <person name="Fabre E."/>
            <person name="Fairhead C."/>
            <person name="Ferry-Dumazet H."/>
            <person name="Groppi A."/>
            <person name="Hantraye F."/>
            <person name="Hennequin C."/>
            <person name="Jauniaux N."/>
            <person name="Joyet P."/>
            <person name="Kachouri R."/>
            <person name="Kerrest A."/>
            <person name="Koszul R."/>
            <person name="Lemaire M."/>
            <person name="Lesur I."/>
            <person name="Ma L."/>
            <person name="Muller H."/>
            <person name="Nicaud J.M."/>
            <person name="Nikolski M."/>
            <person name="Oztas S."/>
            <person name="Ozier-Kalogeropoulos O."/>
            <person name="Pellenz S."/>
            <person name="Potier S."/>
            <person name="Richard G.F."/>
            <person name="Straub M.L."/>
            <person name="Suleau A."/>
            <person name="Swennene D."/>
            <person name="Tekaia F."/>
            <person name="Wesolowski-Louvel M."/>
            <person name="Westhof E."/>
            <person name="Wirth B."/>
            <person name="Zeniou-Meyer M."/>
            <person name="Zivanovic I."/>
            <person name="Bolotin-Fukuhara M."/>
            <person name="Thierry A."/>
            <person name="Bouchier C."/>
            <person name="Caudron B."/>
            <person name="Scarpelli C."/>
            <person name="Gaillardin C."/>
            <person name="Weissenbach J."/>
            <person name="Wincker P."/>
            <person name="Souciet J.L."/>
        </authorList>
    </citation>
    <scope>NUCLEOTIDE SEQUENCE [LARGE SCALE GENOMIC DNA]</scope>
    <source>
        <strain evidence="4">ATCC 8585 / CBS 2359 / DSM 70799 / NBRC 1267 / NRRL Y-1140 / WM37</strain>
    </source>
</reference>
<dbReference type="AlphaFoldDB" id="Q6CKA5"/>
<dbReference type="HOGENOM" id="CLU_096561_1_0_1"/>
<dbReference type="FunFam" id="1.10.238.10:FF:000309">
    <property type="entry name" value="Chromosome 21, whole genome shotgun sequence"/>
    <property type="match status" value="1"/>
</dbReference>
<keyword evidence="4" id="KW-1185">Reference proteome</keyword>
<keyword evidence="1 2" id="KW-0732">Signal</keyword>
<dbReference type="PaxDb" id="284590-Q6CKA5"/>
<dbReference type="GO" id="GO:0005793">
    <property type="term" value="C:endoplasmic reticulum-Golgi intermediate compartment"/>
    <property type="evidence" value="ECO:0007669"/>
    <property type="project" value="TreeGrafter"/>
</dbReference>
<dbReference type="Gene3D" id="1.10.238.10">
    <property type="entry name" value="EF-hand"/>
    <property type="match status" value="1"/>
</dbReference>
<evidence type="ECO:0000313" key="3">
    <source>
        <dbReference type="EMBL" id="CAG98342.1"/>
    </source>
</evidence>
<dbReference type="InterPro" id="IPR011992">
    <property type="entry name" value="EF-hand-dom_pair"/>
</dbReference>
<accession>Q6CKA5</accession>
<dbReference type="SUPFAM" id="SSF47473">
    <property type="entry name" value="EF-hand"/>
    <property type="match status" value="1"/>
</dbReference>
<feature type="signal peptide" evidence="2">
    <location>
        <begin position="1"/>
        <end position="22"/>
    </location>
</feature>
<dbReference type="Proteomes" id="UP000000598">
    <property type="component" value="Chromosome F"/>
</dbReference>
<dbReference type="KEGG" id="kla:KLLA0_F12254g"/>
<dbReference type="InParanoid" id="Q6CKA5"/>
<dbReference type="eggNOG" id="ENOG502QRFY">
    <property type="taxonomic scope" value="Eukaryota"/>
</dbReference>
<name>Q6CKA5_KLULA</name>
<dbReference type="PANTHER" id="PTHR19237">
    <property type="entry name" value="NUCLEOBINDIN"/>
    <property type="match status" value="1"/>
</dbReference>
<dbReference type="PANTHER" id="PTHR19237:SF20">
    <property type="entry name" value="NUCLEOBINDIN 1"/>
    <property type="match status" value="1"/>
</dbReference>
<dbReference type="OMA" id="EQMAIVE"/>
<dbReference type="FunCoup" id="Q6CKA5">
    <property type="interactions" value="51"/>
</dbReference>
<evidence type="ECO:0000256" key="2">
    <source>
        <dbReference type="SAM" id="SignalP"/>
    </source>
</evidence>
<evidence type="ECO:0000256" key="1">
    <source>
        <dbReference type="ARBA" id="ARBA00022729"/>
    </source>
</evidence>
<evidence type="ECO:0000313" key="4">
    <source>
        <dbReference type="Proteomes" id="UP000000598"/>
    </source>
</evidence>
<organism evidence="3 4">
    <name type="scientific">Kluyveromyces lactis (strain ATCC 8585 / CBS 2359 / DSM 70799 / NBRC 1267 / NRRL Y-1140 / WM37)</name>
    <name type="common">Yeast</name>
    <name type="synonym">Candida sphaerica</name>
    <dbReference type="NCBI Taxonomy" id="284590"/>
    <lineage>
        <taxon>Eukaryota</taxon>
        <taxon>Fungi</taxon>
        <taxon>Dikarya</taxon>
        <taxon>Ascomycota</taxon>
        <taxon>Saccharomycotina</taxon>
        <taxon>Saccharomycetes</taxon>
        <taxon>Saccharomycetales</taxon>
        <taxon>Saccharomycetaceae</taxon>
        <taxon>Kluyveromyces</taxon>
    </lineage>
</organism>
<dbReference type="EMBL" id="CR382126">
    <property type="protein sequence ID" value="CAG98342.1"/>
    <property type="molecule type" value="Genomic_DNA"/>
</dbReference>
<sequence>MRVFSGFATIILTVTFALLAKAVPESPPDGLSWEEWHMRDEHGITKYTPEEFFDIHDLGSKGYLDATDIITMYGLHRDTIVGKGDGMGQNDESQVIDDSLREGAVKIVMALLDVDDDTRITRKEYLAFAANGNKLADLGVGVGHHGDFETEYEMHHWNQYHKDQDPDIKNVHKEDVEHELLHHEHEVEAAENGPVGAAKGAVITDDEMESRIEQDRIPKKFRAN</sequence>
<proteinExistence type="predicted"/>
<dbReference type="GO" id="GO:0005509">
    <property type="term" value="F:calcium ion binding"/>
    <property type="evidence" value="ECO:0007669"/>
    <property type="project" value="TreeGrafter"/>
</dbReference>
<gene>
    <name evidence="3" type="ORF">KLLA0_F12254g</name>
</gene>
<protein>
    <submittedName>
        <fullName evidence="3">KLLA0F12254p</fullName>
    </submittedName>
</protein>
<feature type="chain" id="PRO_5004272799" evidence="2">
    <location>
        <begin position="23"/>
        <end position="224"/>
    </location>
</feature>
<dbReference type="InterPro" id="IPR040250">
    <property type="entry name" value="Nucleobindin"/>
</dbReference>